<reference evidence="2" key="1">
    <citation type="submission" date="2020-10" db="EMBL/GenBank/DDBJ databases">
        <title>Whole-genome sequence of Luteibacter sp. EIF3.</title>
        <authorList>
            <person name="Friedrich I."/>
            <person name="Hertel R."/>
            <person name="Daniel R."/>
        </authorList>
    </citation>
    <scope>NUCLEOTIDE SEQUENCE</scope>
    <source>
        <strain evidence="2">EIF3</strain>
    </source>
</reference>
<gene>
    <name evidence="2" type="ORF">IM816_04380</name>
</gene>
<dbReference type="EMBL" id="CP063231">
    <property type="protein sequence ID" value="URL59354.1"/>
    <property type="molecule type" value="Genomic_DNA"/>
</dbReference>
<feature type="signal peptide" evidence="1">
    <location>
        <begin position="1"/>
        <end position="21"/>
    </location>
</feature>
<dbReference type="Proteomes" id="UP001056681">
    <property type="component" value="Chromosome"/>
</dbReference>
<accession>A0ABY4T367</accession>
<protein>
    <submittedName>
        <fullName evidence="2">Uncharacterized protein</fullName>
    </submittedName>
</protein>
<evidence type="ECO:0000256" key="1">
    <source>
        <dbReference type="SAM" id="SignalP"/>
    </source>
</evidence>
<keyword evidence="1" id="KW-0732">Signal</keyword>
<evidence type="ECO:0000313" key="2">
    <source>
        <dbReference type="EMBL" id="URL59354.1"/>
    </source>
</evidence>
<organism evidence="2 3">
    <name type="scientific">Luteibacter flocculans</name>
    <dbReference type="NCBI Taxonomy" id="2780091"/>
    <lineage>
        <taxon>Bacteria</taxon>
        <taxon>Pseudomonadati</taxon>
        <taxon>Pseudomonadota</taxon>
        <taxon>Gammaproteobacteria</taxon>
        <taxon>Lysobacterales</taxon>
        <taxon>Rhodanobacteraceae</taxon>
        <taxon>Luteibacter</taxon>
    </lineage>
</organism>
<proteinExistence type="predicted"/>
<keyword evidence="3" id="KW-1185">Reference proteome</keyword>
<feature type="chain" id="PRO_5046525487" evidence="1">
    <location>
        <begin position="22"/>
        <end position="194"/>
    </location>
</feature>
<sequence>MSIPRFTTACLALALSLSATAAAASVPFCSPSSATAECRVSIENAHFEQASSRFSWGSGFPSVTSPAWEKLGDADGQLSFAPDQMIFQMVHAPATADNHAMNFVPQLRVRSEGGEATVRLKVQVLDGPESPVVFSRDYVVDGEWSTPSGGFVLDQVPSSSTTLAITVSRVDTNAAASLKLDKVRLLRQRLASEE</sequence>
<name>A0ABY4T367_9GAMM</name>
<dbReference type="RefSeq" id="WP_250339917.1">
    <property type="nucleotide sequence ID" value="NZ_CP063231.1"/>
</dbReference>
<evidence type="ECO:0000313" key="3">
    <source>
        <dbReference type="Proteomes" id="UP001056681"/>
    </source>
</evidence>